<organism evidence="2 3">
    <name type="scientific">Sinanodonta woodiana</name>
    <name type="common">Chinese pond mussel</name>
    <name type="synonym">Anodonta woodiana</name>
    <dbReference type="NCBI Taxonomy" id="1069815"/>
    <lineage>
        <taxon>Eukaryota</taxon>
        <taxon>Metazoa</taxon>
        <taxon>Spiralia</taxon>
        <taxon>Lophotrochozoa</taxon>
        <taxon>Mollusca</taxon>
        <taxon>Bivalvia</taxon>
        <taxon>Autobranchia</taxon>
        <taxon>Heteroconchia</taxon>
        <taxon>Palaeoheterodonta</taxon>
        <taxon>Unionida</taxon>
        <taxon>Unionoidea</taxon>
        <taxon>Unionidae</taxon>
        <taxon>Unioninae</taxon>
        <taxon>Sinanodonta</taxon>
    </lineage>
</organism>
<dbReference type="Proteomes" id="UP001634394">
    <property type="component" value="Unassembled WGS sequence"/>
</dbReference>
<feature type="compositionally biased region" description="Low complexity" evidence="1">
    <location>
        <begin position="167"/>
        <end position="189"/>
    </location>
</feature>
<gene>
    <name evidence="2" type="ORF">ACJMK2_030456</name>
</gene>
<protein>
    <submittedName>
        <fullName evidence="2">Uncharacterized protein</fullName>
    </submittedName>
</protein>
<reference evidence="2 3" key="1">
    <citation type="submission" date="2024-11" db="EMBL/GenBank/DDBJ databases">
        <title>Chromosome-level genome assembly of the freshwater bivalve Anodonta woodiana.</title>
        <authorList>
            <person name="Chen X."/>
        </authorList>
    </citation>
    <scope>NUCLEOTIDE SEQUENCE [LARGE SCALE GENOMIC DNA]</scope>
    <source>
        <strain evidence="2">MN2024</strain>
        <tissue evidence="2">Gills</tissue>
    </source>
</reference>
<comment type="caution">
    <text evidence="2">The sequence shown here is derived from an EMBL/GenBank/DDBJ whole genome shotgun (WGS) entry which is preliminary data.</text>
</comment>
<feature type="compositionally biased region" description="Basic and acidic residues" evidence="1">
    <location>
        <begin position="205"/>
        <end position="224"/>
    </location>
</feature>
<evidence type="ECO:0000313" key="2">
    <source>
        <dbReference type="EMBL" id="KAL3884238.1"/>
    </source>
</evidence>
<proteinExistence type="predicted"/>
<dbReference type="AlphaFoldDB" id="A0ABD3XFM5"/>
<name>A0ABD3XFM5_SINWO</name>
<evidence type="ECO:0000313" key="3">
    <source>
        <dbReference type="Proteomes" id="UP001634394"/>
    </source>
</evidence>
<feature type="region of interest" description="Disordered" evidence="1">
    <location>
        <begin position="116"/>
        <end position="225"/>
    </location>
</feature>
<sequence>MCTVGSVTGFPILLTTSYASVDRCVCTIEASSGRFVIFYVGQPTSPDCGTSIDITNNSGIISTTFQCQQPQLYESVGYLIMSGEISFHKQSNSTEDDINYCLVFTGYPVTISCYGTDSQPPTPATTTKETTSTTTVRTSTTTSTSAVPTTTGIIATPVITTTQQPPSESIATSSSSTSEHTTLLTSSTTNHQVNNADLNNANKTQRKDERNDSYADLSNDREGNSEYETLNNMQIISVSVVKVIYENVAP</sequence>
<feature type="compositionally biased region" description="Low complexity" evidence="1">
    <location>
        <begin position="124"/>
        <end position="151"/>
    </location>
</feature>
<accession>A0ABD3XFM5</accession>
<feature type="compositionally biased region" description="Polar residues" evidence="1">
    <location>
        <begin position="190"/>
        <end position="203"/>
    </location>
</feature>
<evidence type="ECO:0000256" key="1">
    <source>
        <dbReference type="SAM" id="MobiDB-lite"/>
    </source>
</evidence>
<dbReference type="EMBL" id="JBJQND010000003">
    <property type="protein sequence ID" value="KAL3884238.1"/>
    <property type="molecule type" value="Genomic_DNA"/>
</dbReference>
<keyword evidence="3" id="KW-1185">Reference proteome</keyword>